<evidence type="ECO:0000256" key="1">
    <source>
        <dbReference type="SAM" id="MobiDB-lite"/>
    </source>
</evidence>
<reference evidence="2 3" key="1">
    <citation type="journal article" date="2019" name="Commun. Biol.">
        <title>The bagworm genome reveals a unique fibroin gene that provides high tensile strength.</title>
        <authorList>
            <person name="Kono N."/>
            <person name="Nakamura H."/>
            <person name="Ohtoshi R."/>
            <person name="Tomita M."/>
            <person name="Numata K."/>
            <person name="Arakawa K."/>
        </authorList>
    </citation>
    <scope>NUCLEOTIDE SEQUENCE [LARGE SCALE GENOMIC DNA]</scope>
</reference>
<dbReference type="EMBL" id="BGZK01000141">
    <property type="protein sequence ID" value="GBP22604.1"/>
    <property type="molecule type" value="Genomic_DNA"/>
</dbReference>
<gene>
    <name evidence="2" type="ORF">EVAR_84844_1</name>
</gene>
<evidence type="ECO:0000313" key="3">
    <source>
        <dbReference type="Proteomes" id="UP000299102"/>
    </source>
</evidence>
<proteinExistence type="predicted"/>
<sequence length="286" mass="32034">MAFVRRWDIETLLKKIPNLGAVIDLTNTQRYYNPLYDALSAPASDCLAFIFQHNPIVKLAFSWAETHRGVLFCQRVADVSARSSRCLIFTFRLLNRLVSSREGRRVAAGVGRRQRAPGSARVADRRKSKSKFIAIPGVFTLHVWRVLTWPSITKVEASILSRPAQGGAAPWMCFMRAFVAECGVNQNRHSDLSSGARMRDCFSVSWCFNLNRRVGAVRRSNVGKAINVRGARGRRSRAPRPGVGRRAPLGRHTRRPASASPTRLRSDSFRNSKGICRLPVSLQSFV</sequence>
<keyword evidence="3" id="KW-1185">Reference proteome</keyword>
<organism evidence="2 3">
    <name type="scientific">Eumeta variegata</name>
    <name type="common">Bagworm moth</name>
    <name type="synonym">Eumeta japonica</name>
    <dbReference type="NCBI Taxonomy" id="151549"/>
    <lineage>
        <taxon>Eukaryota</taxon>
        <taxon>Metazoa</taxon>
        <taxon>Ecdysozoa</taxon>
        <taxon>Arthropoda</taxon>
        <taxon>Hexapoda</taxon>
        <taxon>Insecta</taxon>
        <taxon>Pterygota</taxon>
        <taxon>Neoptera</taxon>
        <taxon>Endopterygota</taxon>
        <taxon>Lepidoptera</taxon>
        <taxon>Glossata</taxon>
        <taxon>Ditrysia</taxon>
        <taxon>Tineoidea</taxon>
        <taxon>Psychidae</taxon>
        <taxon>Oiketicinae</taxon>
        <taxon>Eumeta</taxon>
    </lineage>
</organism>
<feature type="region of interest" description="Disordered" evidence="1">
    <location>
        <begin position="229"/>
        <end position="268"/>
    </location>
</feature>
<protein>
    <submittedName>
        <fullName evidence="2">Uncharacterized protein</fullName>
    </submittedName>
</protein>
<comment type="caution">
    <text evidence="2">The sequence shown here is derived from an EMBL/GenBank/DDBJ whole genome shotgun (WGS) entry which is preliminary data.</text>
</comment>
<dbReference type="Proteomes" id="UP000299102">
    <property type="component" value="Unassembled WGS sequence"/>
</dbReference>
<accession>A0A4C1U9K1</accession>
<name>A0A4C1U9K1_EUMVA</name>
<dbReference type="AlphaFoldDB" id="A0A4C1U9K1"/>
<evidence type="ECO:0000313" key="2">
    <source>
        <dbReference type="EMBL" id="GBP22604.1"/>
    </source>
</evidence>
<dbReference type="OrthoDB" id="428974at2759"/>